<evidence type="ECO:0000256" key="6">
    <source>
        <dbReference type="ARBA" id="ARBA00022989"/>
    </source>
</evidence>
<keyword evidence="5 8" id="KW-0812">Transmembrane</keyword>
<evidence type="ECO:0000256" key="5">
    <source>
        <dbReference type="ARBA" id="ARBA00022692"/>
    </source>
</evidence>
<comment type="subcellular location">
    <subcellularLocation>
        <location evidence="1 8">Cell membrane</location>
        <topology evidence="1 8">Multi-pass membrane protein</topology>
    </subcellularLocation>
</comment>
<evidence type="ECO:0000256" key="3">
    <source>
        <dbReference type="ARBA" id="ARBA00022448"/>
    </source>
</evidence>
<organism evidence="10 11">
    <name type="scientific">Nesterenkonia aerolata</name>
    <dbReference type="NCBI Taxonomy" id="3074079"/>
    <lineage>
        <taxon>Bacteria</taxon>
        <taxon>Bacillati</taxon>
        <taxon>Actinomycetota</taxon>
        <taxon>Actinomycetes</taxon>
        <taxon>Micrococcales</taxon>
        <taxon>Micrococcaceae</taxon>
        <taxon>Nesterenkonia</taxon>
    </lineage>
</organism>
<comment type="similarity">
    <text evidence="2 8">Belongs to the alanine or glycine:cation symporter (AGCS) (TC 2.A.25) family.</text>
</comment>
<feature type="transmembrane region" description="Helical" evidence="8">
    <location>
        <begin position="365"/>
        <end position="387"/>
    </location>
</feature>
<feature type="region of interest" description="Disordered" evidence="9">
    <location>
        <begin position="499"/>
        <end position="530"/>
    </location>
</feature>
<keyword evidence="7 8" id="KW-0472">Membrane</keyword>
<dbReference type="RefSeq" id="WP_310548888.1">
    <property type="nucleotide sequence ID" value="NZ_JAVKGR010000012.1"/>
</dbReference>
<feature type="transmembrane region" description="Helical" evidence="8">
    <location>
        <begin position="148"/>
        <end position="167"/>
    </location>
</feature>
<gene>
    <name evidence="10" type="ORF">RIL96_10050</name>
</gene>
<feature type="transmembrane region" description="Helical" evidence="8">
    <location>
        <begin position="408"/>
        <end position="426"/>
    </location>
</feature>
<name>A0ABU2DTS2_9MICC</name>
<evidence type="ECO:0000256" key="4">
    <source>
        <dbReference type="ARBA" id="ARBA00022475"/>
    </source>
</evidence>
<dbReference type="Pfam" id="PF01235">
    <property type="entry name" value="Na_Ala_symp"/>
    <property type="match status" value="1"/>
</dbReference>
<evidence type="ECO:0000256" key="7">
    <source>
        <dbReference type="ARBA" id="ARBA00023136"/>
    </source>
</evidence>
<feature type="transmembrane region" description="Helical" evidence="8">
    <location>
        <begin position="303"/>
        <end position="329"/>
    </location>
</feature>
<protein>
    <submittedName>
        <fullName evidence="10">Alanine/glycine:cation symporter family protein</fullName>
    </submittedName>
</protein>
<feature type="transmembrane region" description="Helical" evidence="8">
    <location>
        <begin position="438"/>
        <end position="462"/>
    </location>
</feature>
<evidence type="ECO:0000313" key="11">
    <source>
        <dbReference type="Proteomes" id="UP001251870"/>
    </source>
</evidence>
<comment type="caution">
    <text evidence="10">The sequence shown here is derived from an EMBL/GenBank/DDBJ whole genome shotgun (WGS) entry which is preliminary data.</text>
</comment>
<proteinExistence type="inferred from homology"/>
<evidence type="ECO:0000256" key="9">
    <source>
        <dbReference type="SAM" id="MobiDB-lite"/>
    </source>
</evidence>
<evidence type="ECO:0000256" key="1">
    <source>
        <dbReference type="ARBA" id="ARBA00004651"/>
    </source>
</evidence>
<keyword evidence="4 8" id="KW-1003">Cell membrane</keyword>
<dbReference type="PANTHER" id="PTHR30330:SF7">
    <property type="entry name" value="SODIUM_PROTON-DEPENDENT ALANINE CARRIER PROTEIN YRBD-RELATED"/>
    <property type="match status" value="1"/>
</dbReference>
<feature type="transmembrane region" description="Helical" evidence="8">
    <location>
        <begin position="92"/>
        <end position="111"/>
    </location>
</feature>
<evidence type="ECO:0000313" key="10">
    <source>
        <dbReference type="EMBL" id="MDR8019903.1"/>
    </source>
</evidence>
<keyword evidence="3 8" id="KW-0813">Transport</keyword>
<dbReference type="PANTHER" id="PTHR30330">
    <property type="entry name" value="AGSS FAMILY TRANSPORTER, SODIUM-ALANINE"/>
    <property type="match status" value="1"/>
</dbReference>
<dbReference type="InterPro" id="IPR001463">
    <property type="entry name" value="Na/Ala_symport"/>
</dbReference>
<feature type="transmembrane region" description="Helical" evidence="8">
    <location>
        <begin position="187"/>
        <end position="205"/>
    </location>
</feature>
<evidence type="ECO:0000256" key="8">
    <source>
        <dbReference type="RuleBase" id="RU363064"/>
    </source>
</evidence>
<feature type="transmembrane region" description="Helical" evidence="8">
    <location>
        <begin position="241"/>
        <end position="264"/>
    </location>
</feature>
<feature type="transmembrane region" description="Helical" evidence="8">
    <location>
        <begin position="212"/>
        <end position="235"/>
    </location>
</feature>
<dbReference type="Proteomes" id="UP001251870">
    <property type="component" value="Unassembled WGS sequence"/>
</dbReference>
<evidence type="ECO:0000256" key="2">
    <source>
        <dbReference type="ARBA" id="ARBA00009261"/>
    </source>
</evidence>
<keyword evidence="6 8" id="KW-1133">Transmembrane helix</keyword>
<dbReference type="NCBIfam" id="TIGR00835">
    <property type="entry name" value="agcS"/>
    <property type="match status" value="1"/>
</dbReference>
<feature type="transmembrane region" description="Helical" evidence="8">
    <location>
        <begin position="12"/>
        <end position="30"/>
    </location>
</feature>
<keyword evidence="11" id="KW-1185">Reference proteome</keyword>
<dbReference type="Gene3D" id="1.20.1740.10">
    <property type="entry name" value="Amino acid/polyamine transporter I"/>
    <property type="match status" value="1"/>
</dbReference>
<sequence>MEAAITWLDSIVWSPWLVWLCLGAGVYFTVRTKLLQFTKIPAMVRNLREGSTSQDGISSFQALAMSLSGRVGAGNIAGVAVAIGTGGPGAVMWMWIVALLGAATSFVECTLGQLYKERDSRTGEYRGGPAFYFERAYAHTRARVPMKIYAWIFAVVSVLALGVFLPGIQTDTMSGALTDTVPGLERWMVGAALALILGVIIIGGVKRIANFAAVVVPFMAVAYVIIALIALAINASEIPAMFRLIIESAFGAHAVFGGILGVAIDQGVRRGIYSNEAGQGTGPHAAAATEVSHPAKQGLVQAFAVYIDTLFVCSATAFLILSTGMYQVIPTGEDSPVDYETNLPGDVEAGAAFTQFAIDSMWQGFGSIFVAVALAFFAFTTLVYYYYMAETNLTYAMRGLRGKQAKRALLAVLQVVVLLITVWGAMGAEGQAWAIGDIGVGVMAWLNIVGILIIQQPAFAVLKDYRRQIREGRDPQFDPRTVGIRNAEFWEERADAIAAGTWQDGLPGGRGDRDEGDGDDDQRHVRVPVR</sequence>
<keyword evidence="8" id="KW-0769">Symport</keyword>
<dbReference type="PRINTS" id="PR00175">
    <property type="entry name" value="NAALASMPORT"/>
</dbReference>
<reference evidence="10 11" key="1">
    <citation type="submission" date="2023-09" db="EMBL/GenBank/DDBJ databases">
        <title>Description of three actinobacteria isolated from air of manufacturing shop in a pharmaceutical factory.</title>
        <authorList>
            <person name="Zhang D.-F."/>
        </authorList>
    </citation>
    <scope>NUCLEOTIDE SEQUENCE [LARGE SCALE GENOMIC DNA]</scope>
    <source>
        <strain evidence="10 11">LY-0111</strain>
    </source>
</reference>
<dbReference type="EMBL" id="JAVKGR010000012">
    <property type="protein sequence ID" value="MDR8019903.1"/>
    <property type="molecule type" value="Genomic_DNA"/>
</dbReference>
<accession>A0ABU2DTS2</accession>
<feature type="transmembrane region" description="Helical" evidence="8">
    <location>
        <begin position="67"/>
        <end position="86"/>
    </location>
</feature>